<dbReference type="AlphaFoldDB" id="A0A7R7I047"/>
<dbReference type="KEGG" id="atl:Athai_64460"/>
<reference evidence="2 3" key="1">
    <citation type="submission" date="2020-08" db="EMBL/GenBank/DDBJ databases">
        <title>Whole genome shotgun sequence of Actinocatenispora thailandica NBRC 105041.</title>
        <authorList>
            <person name="Komaki H."/>
            <person name="Tamura T."/>
        </authorList>
    </citation>
    <scope>NUCLEOTIDE SEQUENCE [LARGE SCALE GENOMIC DNA]</scope>
    <source>
        <strain evidence="2 3">NBRC 105041</strain>
    </source>
</reference>
<dbReference type="SUPFAM" id="SSF53271">
    <property type="entry name" value="PRTase-like"/>
    <property type="match status" value="1"/>
</dbReference>
<proteinExistence type="predicted"/>
<keyword evidence="2" id="KW-0808">Transferase</keyword>
<evidence type="ECO:0000313" key="2">
    <source>
        <dbReference type="EMBL" id="BCJ38943.1"/>
    </source>
</evidence>
<dbReference type="RefSeq" id="WP_203964893.1">
    <property type="nucleotide sequence ID" value="NZ_AP023355.1"/>
</dbReference>
<protein>
    <submittedName>
        <fullName evidence="2">Phosphoribosyltransferase</fullName>
    </submittedName>
</protein>
<dbReference type="Proteomes" id="UP000611640">
    <property type="component" value="Chromosome"/>
</dbReference>
<feature type="domain" description="Phosphoribosyltransferase" evidence="1">
    <location>
        <begin position="25"/>
        <end position="177"/>
    </location>
</feature>
<dbReference type="CDD" id="cd06223">
    <property type="entry name" value="PRTases_typeI"/>
    <property type="match status" value="1"/>
</dbReference>
<evidence type="ECO:0000259" key="1">
    <source>
        <dbReference type="Pfam" id="PF00156"/>
    </source>
</evidence>
<dbReference type="Gene3D" id="3.40.50.2020">
    <property type="match status" value="1"/>
</dbReference>
<dbReference type="Gene3D" id="3.30.1310.20">
    <property type="entry name" value="PRTase-like"/>
    <property type="match status" value="1"/>
</dbReference>
<keyword evidence="2" id="KW-0328">Glycosyltransferase</keyword>
<gene>
    <name evidence="2" type="ORF">Athai_64460</name>
</gene>
<dbReference type="InterPro" id="IPR029057">
    <property type="entry name" value="PRTase-like"/>
</dbReference>
<dbReference type="GO" id="GO:0016757">
    <property type="term" value="F:glycosyltransferase activity"/>
    <property type="evidence" value="ECO:0007669"/>
    <property type="project" value="UniProtKB-KW"/>
</dbReference>
<accession>A0A7R7I047</accession>
<evidence type="ECO:0000313" key="3">
    <source>
        <dbReference type="Proteomes" id="UP000611640"/>
    </source>
</evidence>
<dbReference type="EMBL" id="AP023355">
    <property type="protein sequence ID" value="BCJ38943.1"/>
    <property type="molecule type" value="Genomic_DNA"/>
</dbReference>
<dbReference type="InterPro" id="IPR000836">
    <property type="entry name" value="PRTase_dom"/>
</dbReference>
<name>A0A7R7I047_9ACTN</name>
<sequence length="220" mass="23172">MRSRPRHRFADPVVDRTYRDRREAGAALAARLGGYAGRVDVTVVGLARGGMPVAAEVAGRLGTPLDVLVVRKLGMPWAPEVAFGAIGPDGVIVLNEYADRLSDGEIDTVVAAERAELARQDARYHADHPAAALSGRTVVLIDDGLATGATARAAVEVARRRGAARTVLGVPVAAPDAAQALASVADELVCPYRPGNFDAVGRFYQDFRQISDAEVHGLLG</sequence>
<dbReference type="Pfam" id="PF00156">
    <property type="entry name" value="Pribosyltran"/>
    <property type="match status" value="1"/>
</dbReference>
<organism evidence="2 3">
    <name type="scientific">Actinocatenispora thailandica</name>
    <dbReference type="NCBI Taxonomy" id="227318"/>
    <lineage>
        <taxon>Bacteria</taxon>
        <taxon>Bacillati</taxon>
        <taxon>Actinomycetota</taxon>
        <taxon>Actinomycetes</taxon>
        <taxon>Micromonosporales</taxon>
        <taxon>Micromonosporaceae</taxon>
        <taxon>Actinocatenispora</taxon>
    </lineage>
</organism>
<keyword evidence="3" id="KW-1185">Reference proteome</keyword>